<dbReference type="Proteomes" id="UP000245839">
    <property type="component" value="Unassembled WGS sequence"/>
</dbReference>
<dbReference type="InterPro" id="IPR036514">
    <property type="entry name" value="SGNH_hydro_sf"/>
</dbReference>
<dbReference type="SUPFAM" id="SSF52266">
    <property type="entry name" value="SGNH hydrolase"/>
    <property type="match status" value="1"/>
</dbReference>
<dbReference type="GO" id="GO:0016788">
    <property type="term" value="F:hydrolase activity, acting on ester bonds"/>
    <property type="evidence" value="ECO:0007669"/>
    <property type="project" value="UniProtKB-ARBA"/>
</dbReference>
<gene>
    <name evidence="1" type="ORF">BCF38_11025</name>
    <name evidence="2" type="ORF">SAMN05421539_11025</name>
</gene>
<dbReference type="EMBL" id="QGDJ01000010">
    <property type="protein sequence ID" value="PWJ15805.1"/>
    <property type="molecule type" value="Genomic_DNA"/>
</dbReference>
<dbReference type="Gene3D" id="3.40.50.1110">
    <property type="entry name" value="SGNH hydrolase"/>
    <property type="match status" value="1"/>
</dbReference>
<protein>
    <recommendedName>
        <fullName evidence="5">GDSL-like Lipase/Acylhydrolase family protein</fullName>
    </recommendedName>
</protein>
<name>A0A2Y9AZC0_9RHOB</name>
<sequence length="291" mass="31764">MPQTATTPGEPVQARRVVTRPRLLFRPDPVLGWALSPGHAVRPKIRSGVLQTIDAEGWRRVPNRPSTGPRIGVYGCSFVYGTGLTDEETVCGRLQAARPGLRILNRGIGGQGTVQNLLQMRRDIAAGAVDGVIFCSIADHRFRIVPHPSRMRAFQNGEWYRLGVEHVPVARHAPDGRLRIVYVPIWQPALGVADVSVFLPDDFLLIRTYTDVIAQARADATAAGLSFAAALLDRVQPEVSEAMLAATPDLLDATVPYDETHHLLPRDAHPAPLGAEKIADRLLSLVDRVTP</sequence>
<evidence type="ECO:0008006" key="5">
    <source>
        <dbReference type="Google" id="ProtNLM"/>
    </source>
</evidence>
<dbReference type="Proteomes" id="UP000251571">
    <property type="component" value="Unassembled WGS sequence"/>
</dbReference>
<reference evidence="1 3" key="2">
    <citation type="submission" date="2018-03" db="EMBL/GenBank/DDBJ databases">
        <title>Genomic Encyclopedia of Archaeal and Bacterial Type Strains, Phase II (KMG-II): from individual species to whole genera.</title>
        <authorList>
            <person name="Goeker M."/>
        </authorList>
    </citation>
    <scope>NUCLEOTIDE SEQUENCE [LARGE SCALE GENOMIC DNA]</scope>
    <source>
        <strain evidence="1 3">DSM 25227</strain>
    </source>
</reference>
<evidence type="ECO:0000313" key="1">
    <source>
        <dbReference type="EMBL" id="PWJ15805.1"/>
    </source>
</evidence>
<evidence type="ECO:0000313" key="3">
    <source>
        <dbReference type="Proteomes" id="UP000245839"/>
    </source>
</evidence>
<accession>A0A2Y9AZC0</accession>
<evidence type="ECO:0000313" key="2">
    <source>
        <dbReference type="EMBL" id="SSA49496.1"/>
    </source>
</evidence>
<keyword evidence="3" id="KW-1185">Reference proteome</keyword>
<proteinExistence type="predicted"/>
<organism evidence="2 4">
    <name type="scientific">Jannaschia seohaensis</name>
    <dbReference type="NCBI Taxonomy" id="475081"/>
    <lineage>
        <taxon>Bacteria</taxon>
        <taxon>Pseudomonadati</taxon>
        <taxon>Pseudomonadota</taxon>
        <taxon>Alphaproteobacteria</taxon>
        <taxon>Rhodobacterales</taxon>
        <taxon>Roseobacteraceae</taxon>
        <taxon>Jannaschia</taxon>
    </lineage>
</organism>
<reference evidence="2 4" key="1">
    <citation type="submission" date="2016-10" db="EMBL/GenBank/DDBJ databases">
        <authorList>
            <person name="Cai Z."/>
        </authorList>
    </citation>
    <scope>NUCLEOTIDE SEQUENCE [LARGE SCALE GENOMIC DNA]</scope>
    <source>
        <strain evidence="2 4">DSM 25227</strain>
    </source>
</reference>
<evidence type="ECO:0000313" key="4">
    <source>
        <dbReference type="Proteomes" id="UP000251571"/>
    </source>
</evidence>
<dbReference type="EMBL" id="UETC01000010">
    <property type="protein sequence ID" value="SSA49496.1"/>
    <property type="molecule type" value="Genomic_DNA"/>
</dbReference>
<dbReference type="AlphaFoldDB" id="A0A2Y9AZC0"/>